<feature type="domain" description="N-acetyltransferase" evidence="3">
    <location>
        <begin position="137"/>
        <end position="279"/>
    </location>
</feature>
<keyword evidence="1" id="KW-0808">Transferase</keyword>
<keyword evidence="5" id="KW-1185">Reference proteome</keyword>
<dbReference type="InterPro" id="IPR016181">
    <property type="entry name" value="Acyl_CoA_acyltransferase"/>
</dbReference>
<dbReference type="EMBL" id="JAGGLB010000003">
    <property type="protein sequence ID" value="MBP1989602.1"/>
    <property type="molecule type" value="Genomic_DNA"/>
</dbReference>
<sequence length="279" mass="32431">MKRYTEEKMLYLISLVTTAAENYVRAAIANKTVSVVFYEESIQNHGIFCLVENSDCIIAFASFIKYRMSDSLLELIENKITPYLKATETREVCFNVNGKNNEIIEFVRELGFTTDMEGFQLKYSNNNGVGLSDQQLFLEKGFTPDMLEKFINLFDRAYYKLNKDNGWRTDSCQIAPEKFLRTFNGYNLEKQVQSFWLSDQLVGAYVTKGAYIRDFVIDPKYQNLGYGSIILKSCISRMRLHGMENIYLRVAKTNIEAKRFYEKNSFIEISCFAEHTYIS</sequence>
<dbReference type="Proteomes" id="UP001519287">
    <property type="component" value="Unassembled WGS sequence"/>
</dbReference>
<dbReference type="RefSeq" id="WP_209970434.1">
    <property type="nucleotide sequence ID" value="NZ_JAGGLB010000003.1"/>
</dbReference>
<dbReference type="Pfam" id="PF00583">
    <property type="entry name" value="Acetyltransf_1"/>
    <property type="match status" value="1"/>
</dbReference>
<dbReference type="CDD" id="cd04301">
    <property type="entry name" value="NAT_SF"/>
    <property type="match status" value="1"/>
</dbReference>
<comment type="caution">
    <text evidence="4">The sequence shown here is derived from an EMBL/GenBank/DDBJ whole genome shotgun (WGS) entry which is preliminary data.</text>
</comment>
<evidence type="ECO:0000313" key="4">
    <source>
        <dbReference type="EMBL" id="MBP1989602.1"/>
    </source>
</evidence>
<dbReference type="Gene3D" id="3.40.630.30">
    <property type="match status" value="1"/>
</dbReference>
<dbReference type="InterPro" id="IPR000182">
    <property type="entry name" value="GNAT_dom"/>
</dbReference>
<dbReference type="PANTHER" id="PTHR42919">
    <property type="entry name" value="N-ALPHA-ACETYLTRANSFERASE"/>
    <property type="match status" value="1"/>
</dbReference>
<dbReference type="SUPFAM" id="SSF55729">
    <property type="entry name" value="Acyl-CoA N-acyltransferases (Nat)"/>
    <property type="match status" value="1"/>
</dbReference>
<name>A0ABS4IPU9_9BACL</name>
<dbReference type="PROSITE" id="PS51186">
    <property type="entry name" value="GNAT"/>
    <property type="match status" value="1"/>
</dbReference>
<gene>
    <name evidence="4" type="ORF">J2Z66_001200</name>
</gene>
<dbReference type="PANTHER" id="PTHR42919:SF8">
    <property type="entry name" value="N-ALPHA-ACETYLTRANSFERASE 50"/>
    <property type="match status" value="1"/>
</dbReference>
<evidence type="ECO:0000313" key="5">
    <source>
        <dbReference type="Proteomes" id="UP001519287"/>
    </source>
</evidence>
<protein>
    <submittedName>
        <fullName evidence="4">Ribosomal protein S18 acetylase RimI-like enzyme</fullName>
    </submittedName>
</protein>
<proteinExistence type="predicted"/>
<accession>A0ABS4IPU9</accession>
<reference evidence="4 5" key="1">
    <citation type="submission" date="2021-03" db="EMBL/GenBank/DDBJ databases">
        <title>Genomic Encyclopedia of Type Strains, Phase IV (KMG-IV): sequencing the most valuable type-strain genomes for metagenomic binning, comparative biology and taxonomic classification.</title>
        <authorList>
            <person name="Goeker M."/>
        </authorList>
    </citation>
    <scope>NUCLEOTIDE SEQUENCE [LARGE SCALE GENOMIC DNA]</scope>
    <source>
        <strain evidence="4 5">DSM 26048</strain>
    </source>
</reference>
<evidence type="ECO:0000256" key="1">
    <source>
        <dbReference type="ARBA" id="ARBA00022679"/>
    </source>
</evidence>
<organism evidence="4 5">
    <name type="scientific">Paenibacillus eucommiae</name>
    <dbReference type="NCBI Taxonomy" id="1355755"/>
    <lineage>
        <taxon>Bacteria</taxon>
        <taxon>Bacillati</taxon>
        <taxon>Bacillota</taxon>
        <taxon>Bacilli</taxon>
        <taxon>Bacillales</taxon>
        <taxon>Paenibacillaceae</taxon>
        <taxon>Paenibacillus</taxon>
    </lineage>
</organism>
<evidence type="ECO:0000256" key="2">
    <source>
        <dbReference type="ARBA" id="ARBA00023315"/>
    </source>
</evidence>
<evidence type="ECO:0000259" key="3">
    <source>
        <dbReference type="PROSITE" id="PS51186"/>
    </source>
</evidence>
<dbReference type="InterPro" id="IPR051556">
    <property type="entry name" value="N-term/lysine_N-AcTrnsfr"/>
</dbReference>
<keyword evidence="2" id="KW-0012">Acyltransferase</keyword>